<organism evidence="1 2">
    <name type="scientific">Virgibacillus kapii</name>
    <dbReference type="NCBI Taxonomy" id="1638645"/>
    <lineage>
        <taxon>Bacteria</taxon>
        <taxon>Bacillati</taxon>
        <taxon>Bacillota</taxon>
        <taxon>Bacilli</taxon>
        <taxon>Bacillales</taxon>
        <taxon>Bacillaceae</taxon>
        <taxon>Virgibacillus</taxon>
    </lineage>
</organism>
<evidence type="ECO:0000313" key="2">
    <source>
        <dbReference type="Proteomes" id="UP000634435"/>
    </source>
</evidence>
<comment type="caution">
    <text evidence="1">The sequence shown here is derived from an EMBL/GenBank/DDBJ whole genome shotgun (WGS) entry which is preliminary data.</text>
</comment>
<name>A0ABQ2D5E2_9BACI</name>
<protein>
    <recommendedName>
        <fullName evidence="3">Transposase DDE domain-containing protein</fullName>
    </recommendedName>
</protein>
<evidence type="ECO:0000313" key="1">
    <source>
        <dbReference type="EMBL" id="GGJ45749.1"/>
    </source>
</evidence>
<proteinExistence type="predicted"/>
<evidence type="ECO:0008006" key="3">
    <source>
        <dbReference type="Google" id="ProtNLM"/>
    </source>
</evidence>
<accession>A0ABQ2D5E2</accession>
<dbReference type="Proteomes" id="UP000634435">
    <property type="component" value="Unassembled WGS sequence"/>
</dbReference>
<keyword evidence="2" id="KW-1185">Reference proteome</keyword>
<dbReference type="EMBL" id="BMPN01000001">
    <property type="protein sequence ID" value="GGJ45749.1"/>
    <property type="molecule type" value="Genomic_DNA"/>
</dbReference>
<reference evidence="2" key="1">
    <citation type="journal article" date="2019" name="Int. J. Syst. Evol. Microbiol.">
        <title>The Global Catalogue of Microorganisms (GCM) 10K type strain sequencing project: providing services to taxonomists for standard genome sequencing and annotation.</title>
        <authorList>
            <consortium name="The Broad Institute Genomics Platform"/>
            <consortium name="The Broad Institute Genome Sequencing Center for Infectious Disease"/>
            <person name="Wu L."/>
            <person name="Ma J."/>
        </authorList>
    </citation>
    <scope>NUCLEOTIDE SEQUENCE [LARGE SCALE GENOMIC DNA]</scope>
    <source>
        <strain evidence="2">JCM 30071</strain>
    </source>
</reference>
<gene>
    <name evidence="1" type="ORF">GCM10007111_04690</name>
</gene>
<sequence>MFYVAISFNIEEVSKSFLIFIVSKIVIRIADCYNLRQRMMKGVQTWGRVIHLMQKSNLNSMEKLTIIIN</sequence>